<dbReference type="Proteomes" id="UP001139263">
    <property type="component" value="Unassembled WGS sequence"/>
</dbReference>
<sequence>MNRVDPSGQFSWRWIGNFPRYIAPPSWVYSDFFAANPEFSALEEAELAAWLEGTGNASRMTMNLQRFAQDSNKLNHIFGKSEHNLEEFLQGYEGNQVRAYNALENATQEYVERNGIKGVFEESIDVNGTRITVRGNVVDGTAKIGTAFIPNR</sequence>
<evidence type="ECO:0000313" key="1">
    <source>
        <dbReference type="EMBL" id="MCI0184657.1"/>
    </source>
</evidence>
<gene>
    <name evidence="1" type="ORF">MM817_02954</name>
</gene>
<name>A0A9X1VER0_9BACL</name>
<dbReference type="EMBL" id="JALBUF010000020">
    <property type="protein sequence ID" value="MCI0184657.1"/>
    <property type="molecule type" value="Genomic_DNA"/>
</dbReference>
<keyword evidence="2" id="KW-1185">Reference proteome</keyword>
<proteinExistence type="predicted"/>
<dbReference type="AlphaFoldDB" id="A0A9X1VER0"/>
<accession>A0A9X1VER0</accession>
<reference evidence="1" key="1">
    <citation type="submission" date="2022-03" db="EMBL/GenBank/DDBJ databases">
        <title>Draft Genome Sequence of Firmicute Strain S0AB, a Heterotrophic Iron/Sulfur-Oxidizing Extreme Acidophile.</title>
        <authorList>
            <person name="Vergara E."/>
            <person name="Pakostova E."/>
            <person name="Johnson D.B."/>
            <person name="Holmes D.S."/>
        </authorList>
    </citation>
    <scope>NUCLEOTIDE SEQUENCE</scope>
    <source>
        <strain evidence="1">S0AB</strain>
    </source>
</reference>
<comment type="caution">
    <text evidence="1">The sequence shown here is derived from an EMBL/GenBank/DDBJ whole genome shotgun (WGS) entry which is preliminary data.</text>
</comment>
<protein>
    <submittedName>
        <fullName evidence="1">Uncharacterized protein</fullName>
    </submittedName>
</protein>
<evidence type="ECO:0000313" key="2">
    <source>
        <dbReference type="Proteomes" id="UP001139263"/>
    </source>
</evidence>
<organism evidence="1 2">
    <name type="scientific">Sulfoacidibacillus ferrooxidans</name>
    <dbReference type="NCBI Taxonomy" id="2005001"/>
    <lineage>
        <taxon>Bacteria</taxon>
        <taxon>Bacillati</taxon>
        <taxon>Bacillota</taxon>
        <taxon>Bacilli</taxon>
        <taxon>Bacillales</taxon>
        <taxon>Alicyclobacillaceae</taxon>
        <taxon>Sulfoacidibacillus</taxon>
    </lineage>
</organism>